<dbReference type="PROSITE" id="PS00761">
    <property type="entry name" value="SPASE_I_3"/>
    <property type="match status" value="1"/>
</dbReference>
<dbReference type="InterPro" id="IPR019533">
    <property type="entry name" value="Peptidase_S26"/>
</dbReference>
<feature type="domain" description="Peptidase S26" evidence="8">
    <location>
        <begin position="22"/>
        <end position="226"/>
    </location>
</feature>
<comment type="catalytic activity">
    <reaction evidence="1 7">
        <text>Cleavage of hydrophobic, N-terminal signal or leader sequences from secreted and periplasmic proteins.</text>
        <dbReference type="EC" id="3.4.21.89"/>
    </reaction>
</comment>
<dbReference type="PANTHER" id="PTHR43390:SF1">
    <property type="entry name" value="CHLOROPLAST PROCESSING PEPTIDASE"/>
    <property type="match status" value="1"/>
</dbReference>
<evidence type="ECO:0000256" key="5">
    <source>
        <dbReference type="ARBA" id="ARBA00022801"/>
    </source>
</evidence>
<keyword evidence="10" id="KW-1185">Reference proteome</keyword>
<dbReference type="CDD" id="cd06530">
    <property type="entry name" value="S26_SPase_I"/>
    <property type="match status" value="1"/>
</dbReference>
<gene>
    <name evidence="9" type="ORF">GCM10011372_31180</name>
</gene>
<dbReference type="Proteomes" id="UP000636956">
    <property type="component" value="Unassembled WGS sequence"/>
</dbReference>
<keyword evidence="5 7" id="KW-0378">Hydrolase</keyword>
<sequence>MTTDAYLHRPRWRRVVGGFWAQLLLAFIVVGLVLTFVAKPYVVPSGSMTQTLEPDDRILVNRLAYMGSEPTTGDIVVFDADDAWEVPSRAPVDPIRAALRWVGEATGFGPSGPHTLVKRVIGSPGQTVACCNQSGAVLVDGQPIDEPYVYNDFPFEAGTLDCRTTPRSSRCFDEVTVPDRSYLVLGDNRAGSRDSAVSCRSAEAREDCWRWASRAAIVGKVVAILWPIPRSAVLG</sequence>
<dbReference type="PANTHER" id="PTHR43390">
    <property type="entry name" value="SIGNAL PEPTIDASE I"/>
    <property type="match status" value="1"/>
</dbReference>
<keyword evidence="7" id="KW-0472">Membrane</keyword>
<dbReference type="GO" id="GO:0004252">
    <property type="term" value="F:serine-type endopeptidase activity"/>
    <property type="evidence" value="ECO:0007669"/>
    <property type="project" value="InterPro"/>
</dbReference>
<protein>
    <recommendedName>
        <fullName evidence="4 7">Signal peptidase I</fullName>
        <ecNumber evidence="4 7">3.4.21.89</ecNumber>
    </recommendedName>
</protein>
<feature type="active site" evidence="6">
    <location>
        <position position="118"/>
    </location>
</feature>
<dbReference type="InterPro" id="IPR036286">
    <property type="entry name" value="LexA/Signal_pep-like_sf"/>
</dbReference>
<evidence type="ECO:0000256" key="4">
    <source>
        <dbReference type="ARBA" id="ARBA00013208"/>
    </source>
</evidence>
<evidence type="ECO:0000256" key="1">
    <source>
        <dbReference type="ARBA" id="ARBA00000677"/>
    </source>
</evidence>
<evidence type="ECO:0000259" key="8">
    <source>
        <dbReference type="Pfam" id="PF10502"/>
    </source>
</evidence>
<dbReference type="Pfam" id="PF10502">
    <property type="entry name" value="Peptidase_S26"/>
    <property type="match status" value="1"/>
</dbReference>
<evidence type="ECO:0000256" key="6">
    <source>
        <dbReference type="PIRSR" id="PIRSR600223-1"/>
    </source>
</evidence>
<dbReference type="EC" id="3.4.21.89" evidence="4 7"/>
<evidence type="ECO:0000256" key="7">
    <source>
        <dbReference type="RuleBase" id="RU362042"/>
    </source>
</evidence>
<evidence type="ECO:0000313" key="9">
    <source>
        <dbReference type="EMBL" id="GGJ90394.1"/>
    </source>
</evidence>
<dbReference type="GO" id="GO:0006465">
    <property type="term" value="P:signal peptide processing"/>
    <property type="evidence" value="ECO:0007669"/>
    <property type="project" value="InterPro"/>
</dbReference>
<dbReference type="SUPFAM" id="SSF51306">
    <property type="entry name" value="LexA/Signal peptidase"/>
    <property type="match status" value="1"/>
</dbReference>
<dbReference type="Gene3D" id="2.10.109.10">
    <property type="entry name" value="Umud Fragment, subunit A"/>
    <property type="match status" value="1"/>
</dbReference>
<feature type="transmembrane region" description="Helical" evidence="7">
    <location>
        <begin position="20"/>
        <end position="38"/>
    </location>
</feature>
<evidence type="ECO:0000256" key="3">
    <source>
        <dbReference type="ARBA" id="ARBA00009370"/>
    </source>
</evidence>
<keyword evidence="7" id="KW-0645">Protease</keyword>
<comment type="subcellular location">
    <subcellularLocation>
        <location evidence="2">Cell membrane</location>
        <topology evidence="2">Single-pass type II membrane protein</topology>
    </subcellularLocation>
    <subcellularLocation>
        <location evidence="7">Membrane</location>
        <topology evidence="7">Single-pass type II membrane protein</topology>
    </subcellularLocation>
</comment>
<reference evidence="9" key="2">
    <citation type="submission" date="2020-09" db="EMBL/GenBank/DDBJ databases">
        <authorList>
            <person name="Sun Q."/>
            <person name="Zhou Y."/>
        </authorList>
    </citation>
    <scope>NUCLEOTIDE SEQUENCE</scope>
    <source>
        <strain evidence="9">CGMCC 1.8984</strain>
    </source>
</reference>
<feature type="active site" evidence="6">
    <location>
        <position position="47"/>
    </location>
</feature>
<dbReference type="GO" id="GO:0005886">
    <property type="term" value="C:plasma membrane"/>
    <property type="evidence" value="ECO:0007669"/>
    <property type="project" value="UniProtKB-SubCell"/>
</dbReference>
<keyword evidence="7" id="KW-1133">Transmembrane helix</keyword>
<reference evidence="9" key="1">
    <citation type="journal article" date="2014" name="Int. J. Syst. Evol. Microbiol.">
        <title>Complete genome sequence of Corynebacterium casei LMG S-19264T (=DSM 44701T), isolated from a smear-ripened cheese.</title>
        <authorList>
            <consortium name="US DOE Joint Genome Institute (JGI-PGF)"/>
            <person name="Walter F."/>
            <person name="Albersmeier A."/>
            <person name="Kalinowski J."/>
            <person name="Ruckert C."/>
        </authorList>
    </citation>
    <scope>NUCLEOTIDE SEQUENCE</scope>
    <source>
        <strain evidence="9">CGMCC 1.8984</strain>
    </source>
</reference>
<dbReference type="PRINTS" id="PR00727">
    <property type="entry name" value="LEADERPTASE"/>
</dbReference>
<comment type="caution">
    <text evidence="9">The sequence shown here is derived from an EMBL/GenBank/DDBJ whole genome shotgun (WGS) entry which is preliminary data.</text>
</comment>
<name>A0A917PSR5_9MICO</name>
<evidence type="ECO:0000256" key="2">
    <source>
        <dbReference type="ARBA" id="ARBA00004401"/>
    </source>
</evidence>
<comment type="similarity">
    <text evidence="3 7">Belongs to the peptidase S26 family.</text>
</comment>
<dbReference type="InterPro" id="IPR000223">
    <property type="entry name" value="Pept_S26A_signal_pept_1"/>
</dbReference>
<dbReference type="InterPro" id="IPR019758">
    <property type="entry name" value="Pept_S26A_signal_pept_1_CS"/>
</dbReference>
<accession>A0A917PSR5</accession>
<organism evidence="9 10">
    <name type="scientific">Agromyces bauzanensis</name>
    <dbReference type="NCBI Taxonomy" id="1308924"/>
    <lineage>
        <taxon>Bacteria</taxon>
        <taxon>Bacillati</taxon>
        <taxon>Actinomycetota</taxon>
        <taxon>Actinomycetes</taxon>
        <taxon>Micrococcales</taxon>
        <taxon>Microbacteriaceae</taxon>
        <taxon>Agromyces</taxon>
    </lineage>
</organism>
<evidence type="ECO:0000313" key="10">
    <source>
        <dbReference type="Proteomes" id="UP000636956"/>
    </source>
</evidence>
<dbReference type="GO" id="GO:0009003">
    <property type="term" value="F:signal peptidase activity"/>
    <property type="evidence" value="ECO:0007669"/>
    <property type="project" value="UniProtKB-EC"/>
</dbReference>
<dbReference type="EMBL" id="BMMD01000022">
    <property type="protein sequence ID" value="GGJ90394.1"/>
    <property type="molecule type" value="Genomic_DNA"/>
</dbReference>
<dbReference type="RefSeq" id="WP_188744332.1">
    <property type="nucleotide sequence ID" value="NZ_BAABFW010000012.1"/>
</dbReference>
<keyword evidence="7" id="KW-0812">Transmembrane</keyword>
<dbReference type="NCBIfam" id="TIGR02227">
    <property type="entry name" value="sigpep_I_bact"/>
    <property type="match status" value="1"/>
</dbReference>
<dbReference type="AlphaFoldDB" id="A0A917PSR5"/>
<proteinExistence type="inferred from homology"/>